<accession>A0A941I1L9</accession>
<dbReference type="AlphaFoldDB" id="A0A941I1L9"/>
<dbReference type="RefSeq" id="WP_211603962.1">
    <property type="nucleotide sequence ID" value="NZ_JAGSNF010000020.1"/>
</dbReference>
<evidence type="ECO:0000313" key="3">
    <source>
        <dbReference type="Proteomes" id="UP000677016"/>
    </source>
</evidence>
<dbReference type="InterPro" id="IPR041657">
    <property type="entry name" value="HTH_17"/>
</dbReference>
<gene>
    <name evidence="2" type="ORF">KC207_14190</name>
</gene>
<proteinExistence type="predicted"/>
<sequence>MNNSQKAERDDVEPYFLTIRAAAKRFSVSYDFVHDAILDGDLPAKRPSREWLVKPEDVVDLIDRRTERRLQG</sequence>
<comment type="caution">
    <text evidence="2">The sequence shown here is derived from an EMBL/GenBank/DDBJ whole genome shotgun (WGS) entry which is preliminary data.</text>
</comment>
<organism evidence="2 3">
    <name type="scientific">Phycicoccus avicenniae</name>
    <dbReference type="NCBI Taxonomy" id="2828860"/>
    <lineage>
        <taxon>Bacteria</taxon>
        <taxon>Bacillati</taxon>
        <taxon>Actinomycetota</taxon>
        <taxon>Actinomycetes</taxon>
        <taxon>Micrococcales</taxon>
        <taxon>Intrasporangiaceae</taxon>
        <taxon>Phycicoccus</taxon>
    </lineage>
</organism>
<dbReference type="EMBL" id="JAGSNF010000020">
    <property type="protein sequence ID" value="MBR7744441.1"/>
    <property type="molecule type" value="Genomic_DNA"/>
</dbReference>
<dbReference type="Proteomes" id="UP000677016">
    <property type="component" value="Unassembled WGS sequence"/>
</dbReference>
<reference evidence="2" key="1">
    <citation type="submission" date="2021-04" db="EMBL/GenBank/DDBJ databases">
        <title>Phycicoccus avicenniae sp. nov., a novel endophytic actinomycetes isolated from branch of Avicennia mariana.</title>
        <authorList>
            <person name="Tuo L."/>
        </authorList>
    </citation>
    <scope>NUCLEOTIDE SEQUENCE</scope>
    <source>
        <strain evidence="2">BSK3Z-2</strain>
    </source>
</reference>
<evidence type="ECO:0000313" key="2">
    <source>
        <dbReference type="EMBL" id="MBR7744441.1"/>
    </source>
</evidence>
<evidence type="ECO:0000259" key="1">
    <source>
        <dbReference type="Pfam" id="PF12728"/>
    </source>
</evidence>
<feature type="domain" description="Helix-turn-helix" evidence="1">
    <location>
        <begin position="16"/>
        <end position="65"/>
    </location>
</feature>
<protein>
    <submittedName>
        <fullName evidence="2">Helix-turn-helix domain-containing protein</fullName>
    </submittedName>
</protein>
<dbReference type="Pfam" id="PF12728">
    <property type="entry name" value="HTH_17"/>
    <property type="match status" value="1"/>
</dbReference>
<name>A0A941I1L9_9MICO</name>
<keyword evidence="3" id="KW-1185">Reference proteome</keyword>